<dbReference type="RefSeq" id="XP_073976912.1">
    <property type="nucleotide sequence ID" value="XM_074120811.1"/>
</dbReference>
<dbReference type="GeneID" id="141450406"/>
<name>T1I248_RHOPR</name>
<reference evidence="2" key="1">
    <citation type="submission" date="2015-05" db="UniProtKB">
        <authorList>
            <consortium name="EnsemblMetazoa"/>
        </authorList>
    </citation>
    <scope>IDENTIFICATION</scope>
</reference>
<dbReference type="InParanoid" id="T1I248"/>
<feature type="region of interest" description="Disordered" evidence="1">
    <location>
        <begin position="1"/>
        <end position="54"/>
    </location>
</feature>
<evidence type="ECO:0000313" key="2">
    <source>
        <dbReference type="EnsemblMetazoa" id="RPRC010368-PA"/>
    </source>
</evidence>
<dbReference type="VEuPathDB" id="VectorBase:RPRC010368"/>
<feature type="compositionally biased region" description="Basic and acidic residues" evidence="1">
    <location>
        <begin position="1"/>
        <end position="12"/>
    </location>
</feature>
<protein>
    <submittedName>
        <fullName evidence="2">DUF4201 domain-containing protein</fullName>
    </submittedName>
</protein>
<dbReference type="EMBL" id="ACPB03000283">
    <property type="status" value="NOT_ANNOTATED_CDS"/>
    <property type="molecule type" value="Genomic_DNA"/>
</dbReference>
<evidence type="ECO:0000256" key="1">
    <source>
        <dbReference type="SAM" id="MobiDB-lite"/>
    </source>
</evidence>
<sequence length="579" mass="68564">MGKKEEKEKHSSESSLSQNNKQEKRNHQKKEKRLLNQKKSSGMEKTNTYRNRLEEHKKLKELKIESDDEIVKDGSGNKVLLNVMKNSVDKKKYKNRYDDMVRQLESKTESESSISYFKMRQKMTHYPVVIYFYQQKDNRGKEHTVPIRLPLENITTTKVTKFFPVYRKWQELTQKEKKKQQLKETDEDEEIGTIKEENIYQVIREVPVVQVHGTVRVKKKNNKGIVVEEIHDAGFEYAEEYGDDLPNIGGVYDDYYWEECSPISGEQRKGDLNDEQQFEFLWSGARIVKLQEDKTFPIRKVRQRQHSVKMSSTKDSQFLLELCAKYLIYCKIMAGLRKRNEKLIYDLISTSKPEVVEAIESKKKRRKSFLKSIMQYINTRDKFATVINLNAHIMNEECKKFEEAERQVKIRLKQLTLVEEDLLNKIDMTQKNDGKKLDKKVLTHLFRVKLKKIIQLKEIHSNYLRELHKLQHSKFNREIAMGKKLDLDNFHELSKKKKDLEKLCIKSTTLVDGMLKDQNKKKKIFASFEEKEKLIESNQAVTLDEVSDPDERVRLKLALKKKRSIRREAESQAISKRKS</sequence>
<dbReference type="AlphaFoldDB" id="T1I248"/>
<feature type="compositionally biased region" description="Polar residues" evidence="1">
    <location>
        <begin position="37"/>
        <end position="50"/>
    </location>
</feature>
<feature type="compositionally biased region" description="Basic residues" evidence="1">
    <location>
        <begin position="24"/>
        <end position="36"/>
    </location>
</feature>
<dbReference type="HOGENOM" id="CLU_1252032_0_0_1"/>
<keyword evidence="3" id="KW-1185">Reference proteome</keyword>
<dbReference type="EnsemblMetazoa" id="RPRC010368-RA">
    <property type="protein sequence ID" value="RPRC010368-PA"/>
    <property type="gene ID" value="RPRC010368"/>
</dbReference>
<proteinExistence type="predicted"/>
<accession>T1I248</accession>
<organism evidence="2 3">
    <name type="scientific">Rhodnius prolixus</name>
    <name type="common">Triatomid bug</name>
    <dbReference type="NCBI Taxonomy" id="13249"/>
    <lineage>
        <taxon>Eukaryota</taxon>
        <taxon>Metazoa</taxon>
        <taxon>Ecdysozoa</taxon>
        <taxon>Arthropoda</taxon>
        <taxon>Hexapoda</taxon>
        <taxon>Insecta</taxon>
        <taxon>Pterygota</taxon>
        <taxon>Neoptera</taxon>
        <taxon>Paraneoptera</taxon>
        <taxon>Hemiptera</taxon>
        <taxon>Heteroptera</taxon>
        <taxon>Panheteroptera</taxon>
        <taxon>Cimicomorpha</taxon>
        <taxon>Reduviidae</taxon>
        <taxon>Triatominae</taxon>
        <taxon>Rhodnius</taxon>
    </lineage>
</organism>
<evidence type="ECO:0000313" key="3">
    <source>
        <dbReference type="Proteomes" id="UP000015103"/>
    </source>
</evidence>
<dbReference type="Proteomes" id="UP000015103">
    <property type="component" value="Unassembled WGS sequence"/>
</dbReference>